<protein>
    <submittedName>
        <fullName evidence="1">Uncharacterized protein</fullName>
    </submittedName>
</protein>
<organism evidence="1 2">
    <name type="scientific">Neisseria shayeganii</name>
    <dbReference type="NCBI Taxonomy" id="607712"/>
    <lineage>
        <taxon>Bacteria</taxon>
        <taxon>Pseudomonadati</taxon>
        <taxon>Pseudomonadota</taxon>
        <taxon>Betaproteobacteria</taxon>
        <taxon>Neisseriales</taxon>
        <taxon>Neisseriaceae</taxon>
        <taxon>Neisseria</taxon>
    </lineage>
</organism>
<name>A0A7D7N6G6_9NEIS</name>
<accession>A0A7D7N6G6</accession>
<dbReference type="Proteomes" id="UP000514752">
    <property type="component" value="Chromosome"/>
</dbReference>
<proteinExistence type="predicted"/>
<reference evidence="1 2" key="1">
    <citation type="submission" date="2020-07" db="EMBL/GenBank/DDBJ databases">
        <title>Genomic diversity of species in the Neisseriaceae family.</title>
        <authorList>
            <person name="Vincent A.T."/>
            <person name="Bernet E."/>
            <person name="Veyrier F.J."/>
        </authorList>
    </citation>
    <scope>NUCLEOTIDE SEQUENCE [LARGE SCALE GENOMIC DNA]</scope>
    <source>
        <strain evidence="1 2">DSM 22244</strain>
    </source>
</reference>
<dbReference type="EMBL" id="CP059567">
    <property type="protein sequence ID" value="QMT41280.1"/>
    <property type="molecule type" value="Genomic_DNA"/>
</dbReference>
<dbReference type="KEGG" id="nsg:H3L94_04435"/>
<gene>
    <name evidence="1" type="ORF">H3L94_04435</name>
</gene>
<evidence type="ECO:0000313" key="1">
    <source>
        <dbReference type="EMBL" id="QMT41280.1"/>
    </source>
</evidence>
<dbReference type="RefSeq" id="WP_182122823.1">
    <property type="nucleotide sequence ID" value="NZ_CP059567.1"/>
</dbReference>
<sequence length="78" mass="8754">MVTLYRRVDIDVELDDSDIQEILEKVGCTCGASAGTATVGRQEIAHLIDQADLETHQMTLPPYLRELLEHLTGRRFGQ</sequence>
<evidence type="ECO:0000313" key="2">
    <source>
        <dbReference type="Proteomes" id="UP000514752"/>
    </source>
</evidence>
<dbReference type="AlphaFoldDB" id="A0A7D7N6G6"/>